<organism evidence="1 2">
    <name type="scientific">Pseudorhizobium flavum</name>
    <dbReference type="NCBI Taxonomy" id="1335061"/>
    <lineage>
        <taxon>Bacteria</taxon>
        <taxon>Pseudomonadati</taxon>
        <taxon>Pseudomonadota</taxon>
        <taxon>Alphaproteobacteria</taxon>
        <taxon>Hyphomicrobiales</taxon>
        <taxon>Rhizobiaceae</taxon>
        <taxon>Rhizobium/Agrobacterium group</taxon>
        <taxon>Pseudorhizobium</taxon>
    </lineage>
</organism>
<dbReference type="AlphaFoldDB" id="A0A7W9YWM4"/>
<evidence type="ECO:0008006" key="3">
    <source>
        <dbReference type="Google" id="ProtNLM"/>
    </source>
</evidence>
<evidence type="ECO:0000313" key="2">
    <source>
        <dbReference type="Proteomes" id="UP000535501"/>
    </source>
</evidence>
<comment type="caution">
    <text evidence="1">The sequence shown here is derived from an EMBL/GenBank/DDBJ whole genome shotgun (WGS) entry which is preliminary data.</text>
</comment>
<accession>A0A7W9YWM4</accession>
<sequence>MCNDYEQHIRYAEYLRALEEQGLAAPAHQARRICSRRMTTRISDLKPVMRSEGEGMVALSPMAFPEAIG</sequence>
<keyword evidence="2" id="KW-1185">Reference proteome</keyword>
<reference evidence="1 2" key="1">
    <citation type="submission" date="2020-08" db="EMBL/GenBank/DDBJ databases">
        <title>Genomic Encyclopedia of Type Strains, Phase IV (KMG-IV): sequencing the most valuable type-strain genomes for metagenomic binning, comparative biology and taxonomic classification.</title>
        <authorList>
            <person name="Goeker M."/>
        </authorList>
    </citation>
    <scope>NUCLEOTIDE SEQUENCE [LARGE SCALE GENOMIC DNA]</scope>
    <source>
        <strain evidence="1 2">DSM 102134</strain>
    </source>
</reference>
<name>A0A7W9YWM4_9HYPH</name>
<evidence type="ECO:0000313" key="1">
    <source>
        <dbReference type="EMBL" id="MBB6179783.1"/>
    </source>
</evidence>
<proteinExistence type="predicted"/>
<dbReference type="EMBL" id="JACHEJ010000003">
    <property type="protein sequence ID" value="MBB6179783.1"/>
    <property type="molecule type" value="Genomic_DNA"/>
</dbReference>
<gene>
    <name evidence="1" type="ORF">HNQ75_001751</name>
</gene>
<protein>
    <recommendedName>
        <fullName evidence="3">SOS response-associated peptidase</fullName>
    </recommendedName>
</protein>
<dbReference type="Proteomes" id="UP000535501">
    <property type="component" value="Unassembled WGS sequence"/>
</dbReference>
<dbReference type="RefSeq" id="WP_077547530.1">
    <property type="nucleotide sequence ID" value="NZ_JACHEJ010000003.1"/>
</dbReference>